<name>A0ABD1LNR4_9FABA</name>
<comment type="caution">
    <text evidence="3">The sequence shown here is derived from an EMBL/GenBank/DDBJ whole genome shotgun (WGS) entry which is preliminary data.</text>
</comment>
<keyword evidence="4" id="KW-1185">Reference proteome</keyword>
<reference evidence="3 4" key="1">
    <citation type="submission" date="2024-08" db="EMBL/GenBank/DDBJ databases">
        <title>Insights into the chromosomal genome structure of Flemingia macrophylla.</title>
        <authorList>
            <person name="Ding Y."/>
            <person name="Zhao Y."/>
            <person name="Bi W."/>
            <person name="Wu M."/>
            <person name="Zhao G."/>
            <person name="Gong Y."/>
            <person name="Li W."/>
            <person name="Zhang P."/>
        </authorList>
    </citation>
    <scope>NUCLEOTIDE SEQUENCE [LARGE SCALE GENOMIC DNA]</scope>
    <source>
        <strain evidence="3">DYQJB</strain>
        <tissue evidence="3">Leaf</tissue>
    </source>
</reference>
<feature type="compositionally biased region" description="Basic and acidic residues" evidence="1">
    <location>
        <begin position="147"/>
        <end position="156"/>
    </location>
</feature>
<protein>
    <recommendedName>
        <fullName evidence="2">CRIB domain-containing protein</fullName>
    </recommendedName>
</protein>
<dbReference type="InterPro" id="IPR000095">
    <property type="entry name" value="CRIB_dom"/>
</dbReference>
<dbReference type="PANTHER" id="PTHR46325">
    <property type="entry name" value="CRIB DOMAIN-CONTAINING PROTEIN RIC8"/>
    <property type="match status" value="1"/>
</dbReference>
<proteinExistence type="predicted"/>
<feature type="domain" description="CRIB" evidence="2">
    <location>
        <begin position="39"/>
        <end position="52"/>
    </location>
</feature>
<gene>
    <name evidence="3" type="ORF">Fmac_024200</name>
</gene>
<dbReference type="CDD" id="cd00132">
    <property type="entry name" value="CRIB"/>
    <property type="match status" value="1"/>
</dbReference>
<evidence type="ECO:0000256" key="1">
    <source>
        <dbReference type="SAM" id="MobiDB-lite"/>
    </source>
</evidence>
<evidence type="ECO:0000313" key="3">
    <source>
        <dbReference type="EMBL" id="KAL2325142.1"/>
    </source>
</evidence>
<feature type="compositionally biased region" description="Polar residues" evidence="1">
    <location>
        <begin position="96"/>
        <end position="108"/>
    </location>
</feature>
<dbReference type="PANTHER" id="PTHR46325:SF40">
    <property type="entry name" value="CRIB DOMAIN-CONTAINING PROTEIN"/>
    <property type="match status" value="1"/>
</dbReference>
<evidence type="ECO:0000313" key="4">
    <source>
        <dbReference type="Proteomes" id="UP001603857"/>
    </source>
</evidence>
<dbReference type="EMBL" id="JBGMDY010000008">
    <property type="protein sequence ID" value="KAL2325142.1"/>
    <property type="molecule type" value="Genomic_DNA"/>
</dbReference>
<feature type="compositionally biased region" description="Basic and acidic residues" evidence="1">
    <location>
        <begin position="120"/>
        <end position="138"/>
    </location>
</feature>
<feature type="region of interest" description="Disordered" evidence="1">
    <location>
        <begin position="64"/>
        <end position="184"/>
    </location>
</feature>
<feature type="compositionally biased region" description="Polar residues" evidence="1">
    <location>
        <begin position="172"/>
        <end position="184"/>
    </location>
</feature>
<accession>A0ABD1LNR4</accession>
<dbReference type="Proteomes" id="UP001603857">
    <property type="component" value="Unassembled WGS sequence"/>
</dbReference>
<dbReference type="PROSITE" id="PS50108">
    <property type="entry name" value="CRIB"/>
    <property type="match status" value="1"/>
</dbReference>
<organism evidence="3 4">
    <name type="scientific">Flemingia macrophylla</name>
    <dbReference type="NCBI Taxonomy" id="520843"/>
    <lineage>
        <taxon>Eukaryota</taxon>
        <taxon>Viridiplantae</taxon>
        <taxon>Streptophyta</taxon>
        <taxon>Embryophyta</taxon>
        <taxon>Tracheophyta</taxon>
        <taxon>Spermatophyta</taxon>
        <taxon>Magnoliopsida</taxon>
        <taxon>eudicotyledons</taxon>
        <taxon>Gunneridae</taxon>
        <taxon>Pentapetalae</taxon>
        <taxon>rosids</taxon>
        <taxon>fabids</taxon>
        <taxon>Fabales</taxon>
        <taxon>Fabaceae</taxon>
        <taxon>Papilionoideae</taxon>
        <taxon>50 kb inversion clade</taxon>
        <taxon>NPAAA clade</taxon>
        <taxon>indigoferoid/millettioid clade</taxon>
        <taxon>Phaseoleae</taxon>
        <taxon>Flemingia</taxon>
    </lineage>
</organism>
<evidence type="ECO:0000259" key="2">
    <source>
        <dbReference type="PROSITE" id="PS50108"/>
    </source>
</evidence>
<sequence length="184" mass="20483">MTSGAVKGQVKGQMKGLLKGLRYISQIFDEEEENKEIQIGFPTDVKHLAHIGCENAKAAAPSWMTEFKESADQPNSDSNNNEKEIKKVRKPRARSTEGQSPGRETSASGEGLKPSRRHHSSEATRRVPRHSSEDEKPPTKQHRRKSKTSEEKEGSSRRAPRTRRPSKGDSLTEFSFTDSGSGTH</sequence>
<dbReference type="AlphaFoldDB" id="A0ABD1LNR4"/>